<dbReference type="Proteomes" id="UP000289437">
    <property type="component" value="Unassembled WGS sequence"/>
</dbReference>
<feature type="domain" description="Nucleotide modification associated" evidence="1">
    <location>
        <begin position="6"/>
        <end position="184"/>
    </location>
</feature>
<sequence length="225" mass="25050">MGLARRTYIYKLTSDRGGAPCAPNPGDASPALLTLSICKPAIRRTARPGDRILGLTSHSLAASDGYPLNAVIYAAIVEEGMDARDYYGGERMFQHRPDCIYEFHRLNGTIGHSGRTPLHANPAYLPRDIGSYPYYKNGRTLLSHDFRYFGSEAVPIPAKLHELTQVAESLGQGHRVVHTEGLDRELDALFRMLWKRPTRYTPSVVTDEAYDHAPKSKRKKETAPA</sequence>
<proteinExistence type="predicted"/>
<accession>A0A4Q0T7C0</accession>
<keyword evidence="3" id="KW-1185">Reference proteome</keyword>
<dbReference type="EMBL" id="RDSM01000001">
    <property type="protein sequence ID" value="RXH58600.1"/>
    <property type="molecule type" value="Genomic_DNA"/>
</dbReference>
<dbReference type="InterPro" id="IPR041180">
    <property type="entry name" value="Nmad2"/>
</dbReference>
<dbReference type="OrthoDB" id="2080678at2"/>
<protein>
    <recommendedName>
        <fullName evidence="1">Nucleotide modification associated domain-containing protein</fullName>
    </recommendedName>
</protein>
<dbReference type="RefSeq" id="WP_128912565.1">
    <property type="nucleotide sequence ID" value="NZ_RDSM01000001.1"/>
</dbReference>
<reference evidence="2 3" key="1">
    <citation type="submission" date="2018-11" db="EMBL/GenBank/DDBJ databases">
        <authorList>
            <person name="Mardanov A.V."/>
            <person name="Ravin N.V."/>
            <person name="Dedysh S.N."/>
        </authorList>
    </citation>
    <scope>NUCLEOTIDE SEQUENCE [LARGE SCALE GENOMIC DNA]</scope>
    <source>
        <strain evidence="2 3">AF10</strain>
    </source>
</reference>
<reference evidence="3" key="2">
    <citation type="submission" date="2019-02" db="EMBL/GenBank/DDBJ databases">
        <title>Granulicella sibirica sp. nov., a psychrotolerant acidobacterium isolated from an organic soil layer in forested tundra, West Siberia.</title>
        <authorList>
            <person name="Oshkin I.Y."/>
            <person name="Kulichevskaya I.S."/>
            <person name="Rijpstra W.I.C."/>
            <person name="Sinninghe Damste J.S."/>
            <person name="Rakitin A.L."/>
            <person name="Ravin N.V."/>
            <person name="Dedysh S.N."/>
        </authorList>
    </citation>
    <scope>NUCLEOTIDE SEQUENCE [LARGE SCALE GENOMIC DNA]</scope>
    <source>
        <strain evidence="3">AF10</strain>
    </source>
</reference>
<dbReference type="Pfam" id="PF18753">
    <property type="entry name" value="Nmad2"/>
    <property type="match status" value="1"/>
</dbReference>
<gene>
    <name evidence="2" type="ORF">GRAN_1910</name>
</gene>
<organism evidence="2 3">
    <name type="scientific">Granulicella sibirica</name>
    <dbReference type="NCBI Taxonomy" id="2479048"/>
    <lineage>
        <taxon>Bacteria</taxon>
        <taxon>Pseudomonadati</taxon>
        <taxon>Acidobacteriota</taxon>
        <taxon>Terriglobia</taxon>
        <taxon>Terriglobales</taxon>
        <taxon>Acidobacteriaceae</taxon>
        <taxon>Granulicella</taxon>
    </lineage>
</organism>
<dbReference type="AlphaFoldDB" id="A0A4Q0T7C0"/>
<evidence type="ECO:0000313" key="2">
    <source>
        <dbReference type="EMBL" id="RXH58600.1"/>
    </source>
</evidence>
<name>A0A4Q0T7C0_9BACT</name>
<comment type="caution">
    <text evidence="2">The sequence shown here is derived from an EMBL/GenBank/DDBJ whole genome shotgun (WGS) entry which is preliminary data.</text>
</comment>
<evidence type="ECO:0000259" key="1">
    <source>
        <dbReference type="Pfam" id="PF18753"/>
    </source>
</evidence>
<evidence type="ECO:0000313" key="3">
    <source>
        <dbReference type="Proteomes" id="UP000289437"/>
    </source>
</evidence>